<organism evidence="1 2">
    <name type="scientific">Enterobacter roggenkampii</name>
    <dbReference type="NCBI Taxonomy" id="1812935"/>
    <lineage>
        <taxon>Bacteria</taxon>
        <taxon>Pseudomonadati</taxon>
        <taxon>Pseudomonadota</taxon>
        <taxon>Gammaproteobacteria</taxon>
        <taxon>Enterobacterales</taxon>
        <taxon>Enterobacteriaceae</taxon>
        <taxon>Enterobacter</taxon>
        <taxon>Enterobacter cloacae complex</taxon>
    </lineage>
</organism>
<evidence type="ECO:0000313" key="1">
    <source>
        <dbReference type="EMBL" id="RNT36201.1"/>
    </source>
</evidence>
<dbReference type="AlphaFoldDB" id="A0AAX1WDE8"/>
<reference evidence="1 2" key="1">
    <citation type="submission" date="2018-10" db="EMBL/GenBank/DDBJ databases">
        <authorList>
            <person name="Vanduin D."/>
            <person name="Fouts D."/>
            <person name="Wright M."/>
            <person name="Sutton G."/>
            <person name="Nguyen K."/>
            <person name="Kreiswirth B."/>
            <person name="Chen L."/>
            <person name="Rojas L."/>
            <person name="Hujer A."/>
            <person name="Hujer K."/>
            <person name="Bonomo R."/>
            <person name="Adams M."/>
        </authorList>
    </citation>
    <scope>NUCLEOTIDE SEQUENCE [LARGE SCALE GENOMIC DNA]</scope>
    <source>
        <strain evidence="1 2">CRK0054</strain>
    </source>
</reference>
<gene>
    <name evidence="1" type="ORF">B9059_021140</name>
</gene>
<proteinExistence type="predicted"/>
<evidence type="ECO:0000313" key="2">
    <source>
        <dbReference type="Proteomes" id="UP000286098"/>
    </source>
</evidence>
<sequence length="65" mass="6973">MRINVIITQGRGRSNLCDLAPSGLPASSNFFTREKSNLTWSVAYGWNDGAFRASPQANGAQGAGW</sequence>
<accession>A0AAX1WDE8</accession>
<dbReference type="EMBL" id="NEYZ02000082">
    <property type="protein sequence ID" value="RNT36201.1"/>
    <property type="molecule type" value="Genomic_DNA"/>
</dbReference>
<comment type="caution">
    <text evidence="1">The sequence shown here is derived from an EMBL/GenBank/DDBJ whole genome shotgun (WGS) entry which is preliminary data.</text>
</comment>
<name>A0AAX1WDE8_9ENTR</name>
<protein>
    <submittedName>
        <fullName evidence="1">Uncharacterized protein</fullName>
    </submittedName>
</protein>
<dbReference type="Proteomes" id="UP000286098">
    <property type="component" value="Unassembled WGS sequence"/>
</dbReference>